<protein>
    <submittedName>
        <fullName evidence="1">Uncharacterized protein</fullName>
    </submittedName>
</protein>
<name>A0ACC1PWP8_9APHY</name>
<evidence type="ECO:0000313" key="1">
    <source>
        <dbReference type="EMBL" id="KAJ3002471.1"/>
    </source>
</evidence>
<dbReference type="Proteomes" id="UP001144978">
    <property type="component" value="Unassembled WGS sequence"/>
</dbReference>
<sequence length="783" mass="87417">MYHILSRPILLIRRQRQVLNTVRTTRYSYLHAQEFIPRLKRHLLRRLALEKGEDLEESSFSDEQLRVFLFEHDRLYRHQIMRVNYTTYDVRRGQDIIHVGTDHCHVMVHANEDGDADGPAQGASSSTAREPVLFWIAPTNPEGFDFLLVDPGGLGGDPEWESGWIAKRLERIGFVPQSDEGAFDFLDPADVIRGCHLIPAFAEGRTRSLLGPSMLARHASEPQDDSDWERFYVNRFVDRDMFMRYLGGAVGHGTPLVASVLELCRGQLGEPREYAMADGLDAATLNPPGHGTTSALTSVETGPGQDEDPDDDNDEDPDDAVDYDSDVPFALLSVRRWHLQARRPLVIDPFPELFSPQLIPISNLLHTPLTKSRRTCDELQLCSVITASSSSSPSRVPLSPRVPSFLDVEILWVDANPLSAMSSTANTSCSASHPVAPALIVELTATGRQRATAQDPIKSYGRHFVRTVDMFLLPAVALYAGMQHDPERPMEEYSPEEQRNYEAWEALLRIIPNLITILSDSNADQPLRRVSAALLAGCSAARSDDTRSIKIAIIEWLSNALQQAKVTLNPLNKAQRGFNNPVTGRLLCPMVLDYQDDEVRKLLETHQATVDGQPVDGSHWPVFAYDEAIYNPVLPWKSFLRGRLIIQAFRHIFTSPSSATAEDDAISNAPDRSTRNGNAALHGMTHVTPGSIIYCATHVHFALSNVAVFNKNSKTNDTIIFYGSIVEWFQEPRYASPVKELLAWWDRTVFPTHHRAQASLTNHGLQSMNAAMEALEAGTQNEA</sequence>
<dbReference type="EMBL" id="JANSHE010001485">
    <property type="protein sequence ID" value="KAJ3002471.1"/>
    <property type="molecule type" value="Genomic_DNA"/>
</dbReference>
<comment type="caution">
    <text evidence="1">The sequence shown here is derived from an EMBL/GenBank/DDBJ whole genome shotgun (WGS) entry which is preliminary data.</text>
</comment>
<keyword evidence="2" id="KW-1185">Reference proteome</keyword>
<gene>
    <name evidence="1" type="ORF">NUW54_g5831</name>
</gene>
<accession>A0ACC1PWP8</accession>
<evidence type="ECO:0000313" key="2">
    <source>
        <dbReference type="Proteomes" id="UP001144978"/>
    </source>
</evidence>
<proteinExistence type="predicted"/>
<reference evidence="1" key="1">
    <citation type="submission" date="2022-08" db="EMBL/GenBank/DDBJ databases">
        <title>Genome Sequence of Pycnoporus sanguineus.</title>
        <authorList>
            <person name="Buettner E."/>
        </authorList>
    </citation>
    <scope>NUCLEOTIDE SEQUENCE</scope>
    <source>
        <strain evidence="1">CG-C14</strain>
    </source>
</reference>
<organism evidence="1 2">
    <name type="scientific">Trametes sanguinea</name>
    <dbReference type="NCBI Taxonomy" id="158606"/>
    <lineage>
        <taxon>Eukaryota</taxon>
        <taxon>Fungi</taxon>
        <taxon>Dikarya</taxon>
        <taxon>Basidiomycota</taxon>
        <taxon>Agaricomycotina</taxon>
        <taxon>Agaricomycetes</taxon>
        <taxon>Polyporales</taxon>
        <taxon>Polyporaceae</taxon>
        <taxon>Trametes</taxon>
    </lineage>
</organism>